<dbReference type="AlphaFoldDB" id="A0A6C2UIF9"/>
<evidence type="ECO:0000313" key="2">
    <source>
        <dbReference type="Proteomes" id="UP000346198"/>
    </source>
</evidence>
<sequence length="138" mass="15596">MAGALALAVGCSDVPQAGSARPQAEVLPADLRLLQGNWHCVDRECKAYFEGYKMQLSYGSPSAPYVHKRNACIQSVDMELSRMKLYHDDRPLFYEVGRGRGAKWLELRFYNDYDRVWEQVRLVRPGVASNGSEKLANL</sequence>
<keyword evidence="2" id="KW-1185">Reference proteome</keyword>
<protein>
    <submittedName>
        <fullName evidence="1">Uncharacterized protein</fullName>
    </submittedName>
</protein>
<proteinExistence type="predicted"/>
<organism evidence="1 2">
    <name type="scientific">Pontiella sulfatireligans</name>
    <dbReference type="NCBI Taxonomy" id="2750658"/>
    <lineage>
        <taxon>Bacteria</taxon>
        <taxon>Pseudomonadati</taxon>
        <taxon>Kiritimatiellota</taxon>
        <taxon>Kiritimatiellia</taxon>
        <taxon>Kiritimatiellales</taxon>
        <taxon>Pontiellaceae</taxon>
        <taxon>Pontiella</taxon>
    </lineage>
</organism>
<accession>A0A6C2UIF9</accession>
<dbReference type="EMBL" id="CAAHFH010000001">
    <property type="protein sequence ID" value="VGO19980.1"/>
    <property type="molecule type" value="Genomic_DNA"/>
</dbReference>
<evidence type="ECO:0000313" key="1">
    <source>
        <dbReference type="EMBL" id="VGO19980.1"/>
    </source>
</evidence>
<gene>
    <name evidence="1" type="ORF">SCARR_02040</name>
</gene>
<dbReference type="Proteomes" id="UP000346198">
    <property type="component" value="Unassembled WGS sequence"/>
</dbReference>
<name>A0A6C2UIF9_9BACT</name>
<reference evidence="1 2" key="1">
    <citation type="submission" date="2019-04" db="EMBL/GenBank/DDBJ databases">
        <authorList>
            <person name="Van Vliet M D."/>
        </authorList>
    </citation>
    <scope>NUCLEOTIDE SEQUENCE [LARGE SCALE GENOMIC DNA]</scope>
    <source>
        <strain evidence="1 2">F21</strain>
    </source>
</reference>